<feature type="transmembrane region" description="Helical" evidence="1">
    <location>
        <begin position="103"/>
        <end position="123"/>
    </location>
</feature>
<reference evidence="3 4" key="1">
    <citation type="submission" date="2024-09" db="EMBL/GenBank/DDBJ databases">
        <authorList>
            <person name="Sun Q."/>
            <person name="Mori K."/>
        </authorList>
    </citation>
    <scope>NUCLEOTIDE SEQUENCE [LARGE SCALE GENOMIC DNA]</scope>
    <source>
        <strain evidence="3 4">ATCC 51272</strain>
    </source>
</reference>
<organism evidence="3 4">
    <name type="scientific">Hallella seregens ATCC 51272</name>
    <dbReference type="NCBI Taxonomy" id="1336250"/>
    <lineage>
        <taxon>Bacteria</taxon>
        <taxon>Pseudomonadati</taxon>
        <taxon>Bacteroidota</taxon>
        <taxon>Bacteroidia</taxon>
        <taxon>Bacteroidales</taxon>
        <taxon>Prevotellaceae</taxon>
        <taxon>Hallella</taxon>
    </lineage>
</organism>
<feature type="transmembrane region" description="Helical" evidence="1">
    <location>
        <begin position="135"/>
        <end position="151"/>
    </location>
</feature>
<feature type="transmembrane region" description="Helical" evidence="1">
    <location>
        <begin position="36"/>
        <end position="53"/>
    </location>
</feature>
<accession>A0ABV5ZHM4</accession>
<evidence type="ECO:0000259" key="2">
    <source>
        <dbReference type="Pfam" id="PF01757"/>
    </source>
</evidence>
<dbReference type="PANTHER" id="PTHR37312:SF1">
    <property type="entry name" value="MEMBRANE-BOUND ACYLTRANSFERASE YKRP-RELATED"/>
    <property type="match status" value="1"/>
</dbReference>
<keyword evidence="3" id="KW-0808">Transferase</keyword>
<dbReference type="InterPro" id="IPR052734">
    <property type="entry name" value="Nod_factor_acetyltransferase"/>
</dbReference>
<keyword evidence="3" id="KW-0012">Acyltransferase</keyword>
<comment type="caution">
    <text evidence="3">The sequence shown here is derived from an EMBL/GenBank/DDBJ whole genome shotgun (WGS) entry which is preliminary data.</text>
</comment>
<proteinExistence type="predicted"/>
<keyword evidence="4" id="KW-1185">Reference proteome</keyword>
<feature type="transmembrane region" description="Helical" evidence="1">
    <location>
        <begin position="233"/>
        <end position="253"/>
    </location>
</feature>
<evidence type="ECO:0000256" key="1">
    <source>
        <dbReference type="SAM" id="Phobius"/>
    </source>
</evidence>
<feature type="transmembrane region" description="Helical" evidence="1">
    <location>
        <begin position="163"/>
        <end position="181"/>
    </location>
</feature>
<dbReference type="PANTHER" id="PTHR37312">
    <property type="entry name" value="MEMBRANE-BOUND ACYLTRANSFERASE YKRP-RELATED"/>
    <property type="match status" value="1"/>
</dbReference>
<dbReference type="EMBL" id="JBHLZF010000001">
    <property type="protein sequence ID" value="MFB9896867.1"/>
    <property type="molecule type" value="Genomic_DNA"/>
</dbReference>
<feature type="transmembrane region" description="Helical" evidence="1">
    <location>
        <begin position="6"/>
        <end position="24"/>
    </location>
</feature>
<dbReference type="RefSeq" id="WP_245594806.1">
    <property type="nucleotide sequence ID" value="NZ_JADU01000008.1"/>
</dbReference>
<name>A0ABV5ZHM4_9BACT</name>
<gene>
    <name evidence="3" type="ORF">ACFFK8_03320</name>
</gene>
<dbReference type="GO" id="GO:0016746">
    <property type="term" value="F:acyltransferase activity"/>
    <property type="evidence" value="ECO:0007669"/>
    <property type="project" value="UniProtKB-KW"/>
</dbReference>
<evidence type="ECO:0000313" key="3">
    <source>
        <dbReference type="EMBL" id="MFB9896867.1"/>
    </source>
</evidence>
<feature type="transmembrane region" description="Helical" evidence="1">
    <location>
        <begin position="73"/>
        <end position="91"/>
    </location>
</feature>
<keyword evidence="1" id="KW-1133">Transmembrane helix</keyword>
<feature type="transmembrane region" description="Helical" evidence="1">
    <location>
        <begin position="265"/>
        <end position="286"/>
    </location>
</feature>
<keyword evidence="1" id="KW-0472">Membrane</keyword>
<evidence type="ECO:0000313" key="4">
    <source>
        <dbReference type="Proteomes" id="UP001589688"/>
    </source>
</evidence>
<feature type="domain" description="Acyltransferase 3" evidence="2">
    <location>
        <begin position="8"/>
        <end position="280"/>
    </location>
</feature>
<protein>
    <submittedName>
        <fullName evidence="3">Acyltransferase family protein</fullName>
    </submittedName>
</protein>
<sequence>MRLFLYDGFFMQAFFMLSGYTSHFDKPFRAFSVGNLKGLLVPFLFFGILTKAAESALFGDDFWTLTVGGERYFFLVETLWFLSAMFIARFIYWAVHRTTTNDLLRGGALLAILVMGVVLNHIHQEAEDPAHFHNYFHYRNAMCLAIFLWIGDCMKRHTWMKGHARGIGFCYIPLILVSKFFPKIHPVAYTDSSALTIAEIPAYIIFSVSGTLLLVELAVYLKRAEIVAYMGRNSLVVYCVHFLIMQCVAVLLSGLVTPEGKTLSMLYFGIFLLLCWSCTAGCAFVFKKYPLNYCVGKW</sequence>
<dbReference type="Proteomes" id="UP001589688">
    <property type="component" value="Unassembled WGS sequence"/>
</dbReference>
<dbReference type="InterPro" id="IPR002656">
    <property type="entry name" value="Acyl_transf_3_dom"/>
</dbReference>
<feature type="transmembrane region" description="Helical" evidence="1">
    <location>
        <begin position="201"/>
        <end position="221"/>
    </location>
</feature>
<keyword evidence="1" id="KW-0812">Transmembrane</keyword>
<dbReference type="Pfam" id="PF01757">
    <property type="entry name" value="Acyl_transf_3"/>
    <property type="match status" value="1"/>
</dbReference>